<evidence type="ECO:0000313" key="2">
    <source>
        <dbReference type="Proteomes" id="UP000800040"/>
    </source>
</evidence>
<dbReference type="Proteomes" id="UP000800040">
    <property type="component" value="Unassembled WGS sequence"/>
</dbReference>
<dbReference type="Gene3D" id="3.80.10.10">
    <property type="entry name" value="Ribonuclease Inhibitor"/>
    <property type="match status" value="1"/>
</dbReference>
<dbReference type="AlphaFoldDB" id="A0A6A5JWP1"/>
<proteinExistence type="predicted"/>
<name>A0A6A5JWP1_9PLEO</name>
<organism evidence="1 2">
    <name type="scientific">Decorospora gaudefroyi</name>
    <dbReference type="NCBI Taxonomy" id="184978"/>
    <lineage>
        <taxon>Eukaryota</taxon>
        <taxon>Fungi</taxon>
        <taxon>Dikarya</taxon>
        <taxon>Ascomycota</taxon>
        <taxon>Pezizomycotina</taxon>
        <taxon>Dothideomycetes</taxon>
        <taxon>Pleosporomycetidae</taxon>
        <taxon>Pleosporales</taxon>
        <taxon>Pleosporineae</taxon>
        <taxon>Pleosporaceae</taxon>
        <taxon>Decorospora</taxon>
    </lineage>
</organism>
<gene>
    <name evidence="1" type="ORF">BDW02DRAFT_583985</name>
</gene>
<evidence type="ECO:0000313" key="1">
    <source>
        <dbReference type="EMBL" id="KAF1829065.1"/>
    </source>
</evidence>
<sequence>MPTDVFRILLGQIQREDVNAVSQVSRACRVQCEPLLFRTVTLNDGTKHGVRTPARVMDRLQKPGDALAKHVRDLVVAPSQEPSRSFSQTIVRILKNLQHLASFSWNAEYHIPAVVLDSLHHAHPSAQLKVTNHNRQCLPLDQTLLSSPQLQTLDMTVGCIHYGRPQDAAGICELPHLKELLVEGGNLKALRLHLIKVQHGSAAARTRFAGYGASDVGPLNFRFEEGDAFPALEEMVLRQKESLRLEYGSESGFGLGAAHCEDWKRCMDWSNMRKLDLGRTDCVHLLHRLTGALHQLTTLRFEAFPNDRVLQVFLSSVPRLVDLTMVSSQAFFFDRATNTICNTAGAQLKTLVLEIDCPGSKSWLPDRFRNVLESCYRLESFKSVIDKQVAVGDWTSDEEGLSASEKYERMRVTGTQIPSMLFLVSYLLEKEM</sequence>
<dbReference type="EMBL" id="ML975469">
    <property type="protein sequence ID" value="KAF1829065.1"/>
    <property type="molecule type" value="Genomic_DNA"/>
</dbReference>
<dbReference type="InterPro" id="IPR032675">
    <property type="entry name" value="LRR_dom_sf"/>
</dbReference>
<dbReference type="OrthoDB" id="3556572at2759"/>
<accession>A0A6A5JWP1</accession>
<protein>
    <recommendedName>
        <fullName evidence="3">F-box domain-containing protein</fullName>
    </recommendedName>
</protein>
<keyword evidence="2" id="KW-1185">Reference proteome</keyword>
<evidence type="ECO:0008006" key="3">
    <source>
        <dbReference type="Google" id="ProtNLM"/>
    </source>
</evidence>
<reference evidence="1" key="1">
    <citation type="submission" date="2020-01" db="EMBL/GenBank/DDBJ databases">
        <authorList>
            <consortium name="DOE Joint Genome Institute"/>
            <person name="Haridas S."/>
            <person name="Albert R."/>
            <person name="Binder M."/>
            <person name="Bloem J."/>
            <person name="Labutti K."/>
            <person name="Salamov A."/>
            <person name="Andreopoulos B."/>
            <person name="Baker S.E."/>
            <person name="Barry K."/>
            <person name="Bills G."/>
            <person name="Bluhm B.H."/>
            <person name="Cannon C."/>
            <person name="Castanera R."/>
            <person name="Culley D.E."/>
            <person name="Daum C."/>
            <person name="Ezra D."/>
            <person name="Gonzalez J.B."/>
            <person name="Henrissat B."/>
            <person name="Kuo A."/>
            <person name="Liang C."/>
            <person name="Lipzen A."/>
            <person name="Lutzoni F."/>
            <person name="Magnuson J."/>
            <person name="Mondo S."/>
            <person name="Nolan M."/>
            <person name="Ohm R."/>
            <person name="Pangilinan J."/>
            <person name="Park H.-J."/>
            <person name="Ramirez L."/>
            <person name="Alfaro M."/>
            <person name="Sun H."/>
            <person name="Tritt A."/>
            <person name="Yoshinaga Y."/>
            <person name="Zwiers L.-H."/>
            <person name="Turgeon B.G."/>
            <person name="Goodwin S.B."/>
            <person name="Spatafora J.W."/>
            <person name="Crous P.W."/>
            <person name="Grigoriev I.V."/>
        </authorList>
    </citation>
    <scope>NUCLEOTIDE SEQUENCE</scope>
    <source>
        <strain evidence="1">P77</strain>
    </source>
</reference>